<evidence type="ECO:0000256" key="1">
    <source>
        <dbReference type="ARBA" id="ARBA00007102"/>
    </source>
</evidence>
<dbReference type="EMBL" id="JANJYI010000002">
    <property type="protein sequence ID" value="KAK2658901.1"/>
    <property type="molecule type" value="Genomic_DNA"/>
</dbReference>
<dbReference type="InterPro" id="IPR036838">
    <property type="entry name" value="Ribosomal_uS10_dom_sf"/>
</dbReference>
<comment type="similarity">
    <text evidence="1">Belongs to the universal ribosomal protein uS10 family.</text>
</comment>
<evidence type="ECO:0000259" key="4">
    <source>
        <dbReference type="Pfam" id="PF00338"/>
    </source>
</evidence>
<keyword evidence="6" id="KW-1185">Reference proteome</keyword>
<keyword evidence="2" id="KW-0689">Ribosomal protein</keyword>
<dbReference type="Pfam" id="PF00338">
    <property type="entry name" value="Ribosomal_S10"/>
    <property type="match status" value="1"/>
</dbReference>
<organism evidence="5 6">
    <name type="scientific">Dipteronia dyeriana</name>
    <dbReference type="NCBI Taxonomy" id="168575"/>
    <lineage>
        <taxon>Eukaryota</taxon>
        <taxon>Viridiplantae</taxon>
        <taxon>Streptophyta</taxon>
        <taxon>Embryophyta</taxon>
        <taxon>Tracheophyta</taxon>
        <taxon>Spermatophyta</taxon>
        <taxon>Magnoliopsida</taxon>
        <taxon>eudicotyledons</taxon>
        <taxon>Gunneridae</taxon>
        <taxon>Pentapetalae</taxon>
        <taxon>rosids</taxon>
        <taxon>malvids</taxon>
        <taxon>Sapindales</taxon>
        <taxon>Sapindaceae</taxon>
        <taxon>Hippocastanoideae</taxon>
        <taxon>Acereae</taxon>
        <taxon>Dipteronia</taxon>
    </lineage>
</organism>
<dbReference type="InterPro" id="IPR001848">
    <property type="entry name" value="Ribosomal_uS10"/>
</dbReference>
<dbReference type="Proteomes" id="UP001280121">
    <property type="component" value="Unassembled WGS sequence"/>
</dbReference>
<protein>
    <recommendedName>
        <fullName evidence="4">Small ribosomal subunit protein uS10 domain-containing protein</fullName>
    </recommendedName>
</protein>
<dbReference type="GO" id="GO:0006412">
    <property type="term" value="P:translation"/>
    <property type="evidence" value="ECO:0007669"/>
    <property type="project" value="InterPro"/>
</dbReference>
<evidence type="ECO:0000256" key="3">
    <source>
        <dbReference type="ARBA" id="ARBA00023274"/>
    </source>
</evidence>
<evidence type="ECO:0000313" key="5">
    <source>
        <dbReference type="EMBL" id="KAK2658901.1"/>
    </source>
</evidence>
<name>A0AAE0CPP9_9ROSI</name>
<dbReference type="GO" id="GO:0005840">
    <property type="term" value="C:ribosome"/>
    <property type="evidence" value="ECO:0007669"/>
    <property type="project" value="UniProtKB-KW"/>
</dbReference>
<keyword evidence="3" id="KW-0687">Ribonucleoprotein</keyword>
<dbReference type="GO" id="GO:0003735">
    <property type="term" value="F:structural constituent of ribosome"/>
    <property type="evidence" value="ECO:0007669"/>
    <property type="project" value="InterPro"/>
</dbReference>
<accession>A0AAE0CPP9</accession>
<gene>
    <name evidence="5" type="ORF">Ddye_005434</name>
</gene>
<dbReference type="Gene3D" id="3.30.70.600">
    <property type="entry name" value="Ribosomal protein S10 domain"/>
    <property type="match status" value="1"/>
</dbReference>
<sequence>MTCSKPADICSVLNEFEAIQMVWRSHKSRFTRSRSLYPQTVSKNVKNLEEVCADSVGSAKDKRLCVYEPVGMPTKVLPITTRKSPWVLVEKVHTLGIDLSYVFTRDLSTSSAPLMW</sequence>
<feature type="domain" description="Small ribosomal subunit protein uS10" evidence="4">
    <location>
        <begin position="42"/>
        <end position="87"/>
    </location>
</feature>
<dbReference type="GO" id="GO:1990904">
    <property type="term" value="C:ribonucleoprotein complex"/>
    <property type="evidence" value="ECO:0007669"/>
    <property type="project" value="UniProtKB-KW"/>
</dbReference>
<evidence type="ECO:0000313" key="6">
    <source>
        <dbReference type="Proteomes" id="UP001280121"/>
    </source>
</evidence>
<evidence type="ECO:0000256" key="2">
    <source>
        <dbReference type="ARBA" id="ARBA00022980"/>
    </source>
</evidence>
<proteinExistence type="inferred from homology"/>
<dbReference type="AlphaFoldDB" id="A0AAE0CPP9"/>
<reference evidence="5" key="1">
    <citation type="journal article" date="2023" name="Plant J.">
        <title>Genome sequences and population genomics provide insights into the demographic history, inbreeding, and mutation load of two 'living fossil' tree species of Dipteronia.</title>
        <authorList>
            <person name="Feng Y."/>
            <person name="Comes H.P."/>
            <person name="Chen J."/>
            <person name="Zhu S."/>
            <person name="Lu R."/>
            <person name="Zhang X."/>
            <person name="Li P."/>
            <person name="Qiu J."/>
            <person name="Olsen K.M."/>
            <person name="Qiu Y."/>
        </authorList>
    </citation>
    <scope>NUCLEOTIDE SEQUENCE</scope>
    <source>
        <strain evidence="5">KIB01</strain>
    </source>
</reference>
<comment type="caution">
    <text evidence="5">The sequence shown here is derived from an EMBL/GenBank/DDBJ whole genome shotgun (WGS) entry which is preliminary data.</text>
</comment>
<dbReference type="PANTHER" id="PTHR11700">
    <property type="entry name" value="30S RIBOSOMAL PROTEIN S10 FAMILY MEMBER"/>
    <property type="match status" value="1"/>
</dbReference>
<dbReference type="SUPFAM" id="SSF54999">
    <property type="entry name" value="Ribosomal protein S10"/>
    <property type="match status" value="1"/>
</dbReference>
<dbReference type="InterPro" id="IPR027486">
    <property type="entry name" value="Ribosomal_uS10_dom"/>
</dbReference>